<dbReference type="STRING" id="416944.SAMN05421548_10925"/>
<dbReference type="Proteomes" id="UP000198908">
    <property type="component" value="Unassembled WGS sequence"/>
</dbReference>
<dbReference type="GO" id="GO:0008831">
    <property type="term" value="F:dTDP-4-dehydrorhamnose reductase activity"/>
    <property type="evidence" value="ECO:0007669"/>
    <property type="project" value="UniProtKB-EC"/>
</dbReference>
<organism evidence="8 9">
    <name type="scientific">Paraburkholderia lycopersici</name>
    <dbReference type="NCBI Taxonomy" id="416944"/>
    <lineage>
        <taxon>Bacteria</taxon>
        <taxon>Pseudomonadati</taxon>
        <taxon>Pseudomonadota</taxon>
        <taxon>Betaproteobacteria</taxon>
        <taxon>Burkholderiales</taxon>
        <taxon>Burkholderiaceae</taxon>
        <taxon>Paraburkholderia</taxon>
    </lineage>
</organism>
<evidence type="ECO:0000256" key="4">
    <source>
        <dbReference type="ARBA" id="ARBA00017099"/>
    </source>
</evidence>
<dbReference type="RefSeq" id="WP_091996933.1">
    <property type="nucleotide sequence ID" value="NZ_FMYQ01000009.1"/>
</dbReference>
<evidence type="ECO:0000313" key="8">
    <source>
        <dbReference type="EMBL" id="SDC66206.1"/>
    </source>
</evidence>
<keyword evidence="6" id="KW-0521">NADP</keyword>
<name>A0A1G6NFV2_9BURK</name>
<dbReference type="Gene3D" id="3.90.25.10">
    <property type="entry name" value="UDP-galactose 4-epimerase, domain 1"/>
    <property type="match status" value="1"/>
</dbReference>
<evidence type="ECO:0000256" key="5">
    <source>
        <dbReference type="ARBA" id="ARBA00048200"/>
    </source>
</evidence>
<dbReference type="GO" id="GO:0005829">
    <property type="term" value="C:cytosol"/>
    <property type="evidence" value="ECO:0007669"/>
    <property type="project" value="TreeGrafter"/>
</dbReference>
<dbReference type="PANTHER" id="PTHR10491">
    <property type="entry name" value="DTDP-4-DEHYDRORHAMNOSE REDUCTASE"/>
    <property type="match status" value="1"/>
</dbReference>
<evidence type="ECO:0000256" key="6">
    <source>
        <dbReference type="RuleBase" id="RU364082"/>
    </source>
</evidence>
<dbReference type="SUPFAM" id="SSF51735">
    <property type="entry name" value="NAD(P)-binding Rossmann-fold domains"/>
    <property type="match status" value="1"/>
</dbReference>
<evidence type="ECO:0000256" key="2">
    <source>
        <dbReference type="ARBA" id="ARBA00010944"/>
    </source>
</evidence>
<feature type="domain" description="RmlD-like substrate binding" evidence="7">
    <location>
        <begin position="10"/>
        <end position="297"/>
    </location>
</feature>
<evidence type="ECO:0000256" key="3">
    <source>
        <dbReference type="ARBA" id="ARBA00012929"/>
    </source>
</evidence>
<evidence type="ECO:0000259" key="7">
    <source>
        <dbReference type="Pfam" id="PF04321"/>
    </source>
</evidence>
<dbReference type="NCBIfam" id="TIGR01214">
    <property type="entry name" value="rmlD"/>
    <property type="match status" value="1"/>
</dbReference>
<evidence type="ECO:0000313" key="9">
    <source>
        <dbReference type="Proteomes" id="UP000198908"/>
    </source>
</evidence>
<dbReference type="EMBL" id="FMYQ01000009">
    <property type="protein sequence ID" value="SDC66206.1"/>
    <property type="molecule type" value="Genomic_DNA"/>
</dbReference>
<dbReference type="OrthoDB" id="9803892at2"/>
<dbReference type="Pfam" id="PF04321">
    <property type="entry name" value="RmlD_sub_bind"/>
    <property type="match status" value="1"/>
</dbReference>
<accession>A0A1G6NFV2</accession>
<dbReference type="InterPro" id="IPR036291">
    <property type="entry name" value="NAD(P)-bd_dom_sf"/>
</dbReference>
<keyword evidence="9" id="KW-1185">Reference proteome</keyword>
<dbReference type="GO" id="GO:0019305">
    <property type="term" value="P:dTDP-rhamnose biosynthetic process"/>
    <property type="evidence" value="ECO:0007669"/>
    <property type="project" value="UniProtKB-UniPathway"/>
</dbReference>
<comment type="similarity">
    <text evidence="2 6">Belongs to the dTDP-4-dehydrorhamnose reductase family.</text>
</comment>
<gene>
    <name evidence="8" type="ORF">SAMN05421548_10925</name>
</gene>
<dbReference type="EC" id="1.1.1.133" evidence="3 6"/>
<keyword evidence="6" id="KW-0560">Oxidoreductase</keyword>
<dbReference type="UniPathway" id="UPA00124"/>
<dbReference type="AlphaFoldDB" id="A0A1G6NFV2"/>
<dbReference type="InterPro" id="IPR005913">
    <property type="entry name" value="dTDP_dehydrorham_reduct"/>
</dbReference>
<protein>
    <recommendedName>
        <fullName evidence="4 6">dTDP-4-dehydrorhamnose reductase</fullName>
        <ecNumber evidence="3 6">1.1.1.133</ecNumber>
    </recommendedName>
</protein>
<comment type="pathway">
    <text evidence="1 6">Carbohydrate biosynthesis; dTDP-L-rhamnose biosynthesis.</text>
</comment>
<comment type="function">
    <text evidence="6">Catalyzes the reduction of dTDP-6-deoxy-L-lyxo-4-hexulose to yield dTDP-L-rhamnose.</text>
</comment>
<dbReference type="CDD" id="cd05254">
    <property type="entry name" value="dTDP_HR_like_SDR_e"/>
    <property type="match status" value="1"/>
</dbReference>
<comment type="catalytic activity">
    <reaction evidence="5 6">
        <text>dTDP-beta-L-rhamnose + NADP(+) = dTDP-4-dehydro-beta-L-rhamnose + NADPH + H(+)</text>
        <dbReference type="Rhea" id="RHEA:21796"/>
        <dbReference type="ChEBI" id="CHEBI:15378"/>
        <dbReference type="ChEBI" id="CHEBI:57510"/>
        <dbReference type="ChEBI" id="CHEBI:57783"/>
        <dbReference type="ChEBI" id="CHEBI:58349"/>
        <dbReference type="ChEBI" id="CHEBI:62830"/>
        <dbReference type="EC" id="1.1.1.133"/>
    </reaction>
</comment>
<evidence type="ECO:0000256" key="1">
    <source>
        <dbReference type="ARBA" id="ARBA00004781"/>
    </source>
</evidence>
<dbReference type="InterPro" id="IPR029903">
    <property type="entry name" value="RmlD-like-bd"/>
</dbReference>
<proteinExistence type="inferred from homology"/>
<sequence length="299" mass="32123">MTDQRADRVILLTGGTGQVGFELRRSLQGLGKVVAPAHGELDLENPAQLRECVRALRPALIVNPAAYTAVDRAEGDVERARRINAEAPRVLAEEAARIAAPFIHYSTDYVFDGKSERPYVEDDATAPLNTYGATKLEGEQAVAAVGGAHLIFRTSWVYGTRGHNFLLTMLKLAAERDTLRIVADQVGAPTWSSTIASLSAAIAAQALAAGDPKGWWASRSGVYHLTAAGATSWAGFAEAIFADAQLAHVPAVTPISSAEYPTPAARPLNSRLNNEKLARTFDLRAPDWREALRLCIAAR</sequence>
<comment type="cofactor">
    <cofactor evidence="6">
        <name>Mg(2+)</name>
        <dbReference type="ChEBI" id="CHEBI:18420"/>
    </cofactor>
    <text evidence="6">Binds 1 Mg(2+) ion per monomer.</text>
</comment>
<dbReference type="PANTHER" id="PTHR10491:SF4">
    <property type="entry name" value="METHIONINE ADENOSYLTRANSFERASE 2 SUBUNIT BETA"/>
    <property type="match status" value="1"/>
</dbReference>
<dbReference type="Gene3D" id="3.40.50.720">
    <property type="entry name" value="NAD(P)-binding Rossmann-like Domain"/>
    <property type="match status" value="1"/>
</dbReference>
<reference evidence="9" key="1">
    <citation type="submission" date="2016-09" db="EMBL/GenBank/DDBJ databases">
        <authorList>
            <person name="Varghese N."/>
            <person name="Submissions S."/>
        </authorList>
    </citation>
    <scope>NUCLEOTIDE SEQUENCE [LARGE SCALE GENOMIC DNA]</scope>
    <source>
        <strain evidence="9">TNe-862</strain>
    </source>
</reference>